<dbReference type="OrthoDB" id="9798430at2"/>
<reference evidence="2 3" key="1">
    <citation type="submission" date="2017-02" db="EMBL/GenBank/DDBJ databases">
        <authorList>
            <person name="Peterson S.W."/>
        </authorList>
    </citation>
    <scope>NUCLEOTIDE SEQUENCE [LARGE SCALE GENOMIC DNA]</scope>
    <source>
        <strain evidence="2 3">S285</strain>
    </source>
</reference>
<protein>
    <submittedName>
        <fullName evidence="2">Bleomycin resistance protein</fullName>
    </submittedName>
</protein>
<dbReference type="Proteomes" id="UP000193978">
    <property type="component" value="Chromosome"/>
</dbReference>
<dbReference type="PROSITE" id="PS51819">
    <property type="entry name" value="VOC"/>
    <property type="match status" value="1"/>
</dbReference>
<dbReference type="RefSeq" id="WP_085769885.1">
    <property type="nucleotide sequence ID" value="NZ_AP027149.1"/>
</dbReference>
<gene>
    <name evidence="2" type="ORF">B1812_00750</name>
</gene>
<keyword evidence="3" id="KW-1185">Reference proteome</keyword>
<organism evidence="2 3">
    <name type="scientific">Methylocystis bryophila</name>
    <dbReference type="NCBI Taxonomy" id="655015"/>
    <lineage>
        <taxon>Bacteria</taxon>
        <taxon>Pseudomonadati</taxon>
        <taxon>Pseudomonadota</taxon>
        <taxon>Alphaproteobacteria</taxon>
        <taxon>Hyphomicrobiales</taxon>
        <taxon>Methylocystaceae</taxon>
        <taxon>Methylocystis</taxon>
    </lineage>
</organism>
<evidence type="ECO:0000313" key="3">
    <source>
        <dbReference type="Proteomes" id="UP000193978"/>
    </source>
</evidence>
<evidence type="ECO:0000259" key="1">
    <source>
        <dbReference type="PROSITE" id="PS51819"/>
    </source>
</evidence>
<dbReference type="EMBL" id="CP019948">
    <property type="protein sequence ID" value="ARN79838.1"/>
    <property type="molecule type" value="Genomic_DNA"/>
</dbReference>
<dbReference type="Pfam" id="PF00903">
    <property type="entry name" value="Glyoxalase"/>
    <property type="match status" value="1"/>
</dbReference>
<dbReference type="SUPFAM" id="SSF54593">
    <property type="entry name" value="Glyoxalase/Bleomycin resistance protein/Dihydroxybiphenyl dioxygenase"/>
    <property type="match status" value="1"/>
</dbReference>
<name>A0A1W6MQH2_9HYPH</name>
<accession>A0A1W6MQH2</accession>
<dbReference type="CDD" id="cd08351">
    <property type="entry name" value="ChaP_like"/>
    <property type="match status" value="1"/>
</dbReference>
<dbReference type="InterPro" id="IPR037523">
    <property type="entry name" value="VOC_core"/>
</dbReference>
<dbReference type="STRING" id="655015.B1812_00750"/>
<dbReference type="InterPro" id="IPR029068">
    <property type="entry name" value="Glyas_Bleomycin-R_OHBP_Dase"/>
</dbReference>
<sequence length="122" mass="13690">MTIVLNHTIVPAHNKREAARWFAQTIGLPAQESNGHFAPVRVNDTLTLLFADEASFDQRHYAFHVSDAEFDSILDRVKAKKLPFGSAPWSSDDGRLNDWNGGRGVYFRTPDGHLLELMTAPQ</sequence>
<evidence type="ECO:0000313" key="2">
    <source>
        <dbReference type="EMBL" id="ARN79838.1"/>
    </source>
</evidence>
<dbReference type="InterPro" id="IPR004360">
    <property type="entry name" value="Glyas_Fos-R_dOase_dom"/>
</dbReference>
<dbReference type="KEGG" id="mbry:B1812_00750"/>
<dbReference type="AlphaFoldDB" id="A0A1W6MQH2"/>
<dbReference type="Gene3D" id="3.10.180.10">
    <property type="entry name" value="2,3-Dihydroxybiphenyl 1,2-Dioxygenase, domain 1"/>
    <property type="match status" value="1"/>
</dbReference>
<feature type="domain" description="VOC" evidence="1">
    <location>
        <begin position="4"/>
        <end position="120"/>
    </location>
</feature>
<proteinExistence type="predicted"/>